<keyword evidence="3" id="KW-1185">Reference proteome</keyword>
<dbReference type="Gene3D" id="2.20.25.10">
    <property type="match status" value="1"/>
</dbReference>
<dbReference type="InterPro" id="IPR019953">
    <property type="entry name" value="OHR"/>
</dbReference>
<dbReference type="RefSeq" id="WP_108112869.1">
    <property type="nucleotide sequence ID" value="NZ_QBKT01000001.1"/>
</dbReference>
<dbReference type="Proteomes" id="UP000244090">
    <property type="component" value="Unassembled WGS sequence"/>
</dbReference>
<evidence type="ECO:0000256" key="1">
    <source>
        <dbReference type="ARBA" id="ARBA00007378"/>
    </source>
</evidence>
<dbReference type="OrthoDB" id="9797508at2"/>
<dbReference type="NCBIfam" id="TIGR03561">
    <property type="entry name" value="organ_hyd_perox"/>
    <property type="match status" value="1"/>
</dbReference>
<organism evidence="2 3">
    <name type="scientific">Kordia periserrulae</name>
    <dbReference type="NCBI Taxonomy" id="701523"/>
    <lineage>
        <taxon>Bacteria</taxon>
        <taxon>Pseudomonadati</taxon>
        <taxon>Bacteroidota</taxon>
        <taxon>Flavobacteriia</taxon>
        <taxon>Flavobacteriales</taxon>
        <taxon>Flavobacteriaceae</taxon>
        <taxon>Kordia</taxon>
    </lineage>
</organism>
<dbReference type="PANTHER" id="PTHR33797:SF2">
    <property type="entry name" value="ORGANIC HYDROPEROXIDE RESISTANCE PROTEIN-LIKE"/>
    <property type="match status" value="1"/>
</dbReference>
<name>A0A2T6C559_9FLAO</name>
<dbReference type="InterPro" id="IPR003718">
    <property type="entry name" value="OsmC/Ohr_fam"/>
</dbReference>
<reference evidence="2 3" key="1">
    <citation type="submission" date="2018-04" db="EMBL/GenBank/DDBJ databases">
        <title>Genomic Encyclopedia of Archaeal and Bacterial Type Strains, Phase II (KMG-II): from individual species to whole genera.</title>
        <authorList>
            <person name="Goeker M."/>
        </authorList>
    </citation>
    <scope>NUCLEOTIDE SEQUENCE [LARGE SCALE GENOMIC DNA]</scope>
    <source>
        <strain evidence="2 3">DSM 25731</strain>
    </source>
</reference>
<dbReference type="EMBL" id="QBKT01000001">
    <property type="protein sequence ID" value="PTX63464.1"/>
    <property type="molecule type" value="Genomic_DNA"/>
</dbReference>
<gene>
    <name evidence="2" type="ORF">C8N46_10164</name>
</gene>
<proteinExistence type="inferred from homology"/>
<sequence>MKTLYEATTEAIGGREGKVHSENSPIDFNLSVPKSMGGNGGDGANPEQLFGAAYGACFGGALQAVAKNEGIAINEEELSVTATIGFCKDEDGFFLEATLDCYIPGVDVKTGEDLVEKAHEVCPFSKATRDNITVTLNLLLDE</sequence>
<accession>A0A2T6C559</accession>
<comment type="similarity">
    <text evidence="1">Belongs to the OsmC/Ohr family.</text>
</comment>
<dbReference type="PANTHER" id="PTHR33797">
    <property type="entry name" value="ORGANIC HYDROPEROXIDE RESISTANCE PROTEIN-LIKE"/>
    <property type="match status" value="1"/>
</dbReference>
<dbReference type="InterPro" id="IPR036102">
    <property type="entry name" value="OsmC/Ohrsf"/>
</dbReference>
<comment type="caution">
    <text evidence="2">The sequence shown here is derived from an EMBL/GenBank/DDBJ whole genome shotgun (WGS) entry which is preliminary data.</text>
</comment>
<protein>
    <submittedName>
        <fullName evidence="2">Ohr subfamily peroxiredoxin</fullName>
    </submittedName>
</protein>
<evidence type="ECO:0000313" key="3">
    <source>
        <dbReference type="Proteomes" id="UP000244090"/>
    </source>
</evidence>
<evidence type="ECO:0000313" key="2">
    <source>
        <dbReference type="EMBL" id="PTX63464.1"/>
    </source>
</evidence>
<dbReference type="AlphaFoldDB" id="A0A2T6C559"/>
<dbReference type="SUPFAM" id="SSF82784">
    <property type="entry name" value="OsmC-like"/>
    <property type="match status" value="1"/>
</dbReference>
<dbReference type="Pfam" id="PF02566">
    <property type="entry name" value="OsmC"/>
    <property type="match status" value="1"/>
</dbReference>
<dbReference type="Gene3D" id="3.30.300.20">
    <property type="match status" value="1"/>
</dbReference>
<dbReference type="InterPro" id="IPR015946">
    <property type="entry name" value="KH_dom-like_a/b"/>
</dbReference>
<dbReference type="GO" id="GO:0006979">
    <property type="term" value="P:response to oxidative stress"/>
    <property type="evidence" value="ECO:0007669"/>
    <property type="project" value="InterPro"/>
</dbReference>